<dbReference type="RefSeq" id="WP_248553753.1">
    <property type="nucleotide sequence ID" value="NZ_JALPRK010000029.1"/>
</dbReference>
<dbReference type="Proteomes" id="UP001139534">
    <property type="component" value="Unassembled WGS sequence"/>
</dbReference>
<organism evidence="2 3">
    <name type="scientific">Paenibacillus mellifer</name>
    <dbReference type="NCBI Taxonomy" id="2937794"/>
    <lineage>
        <taxon>Bacteria</taxon>
        <taxon>Bacillati</taxon>
        <taxon>Bacillota</taxon>
        <taxon>Bacilli</taxon>
        <taxon>Bacillales</taxon>
        <taxon>Paenibacillaceae</taxon>
        <taxon>Paenibacillus</taxon>
    </lineage>
</organism>
<feature type="compositionally biased region" description="Polar residues" evidence="1">
    <location>
        <begin position="55"/>
        <end position="66"/>
    </location>
</feature>
<reference evidence="2" key="1">
    <citation type="submission" date="2022-04" db="EMBL/GenBank/DDBJ databases">
        <authorList>
            <person name="Seo M.-J."/>
        </authorList>
    </citation>
    <scope>NUCLEOTIDE SEQUENCE</scope>
    <source>
        <strain evidence="2">MBLB2552</strain>
    </source>
</reference>
<dbReference type="AlphaFoldDB" id="A0A9X1Y2U7"/>
<keyword evidence="3" id="KW-1185">Reference proteome</keyword>
<accession>A0A9X1Y2U7</accession>
<feature type="region of interest" description="Disordered" evidence="1">
    <location>
        <begin position="49"/>
        <end position="69"/>
    </location>
</feature>
<protein>
    <submittedName>
        <fullName evidence="2">Uncharacterized protein</fullName>
    </submittedName>
</protein>
<gene>
    <name evidence="2" type="ORF">M0651_21575</name>
</gene>
<proteinExistence type="predicted"/>
<comment type="caution">
    <text evidence="2">The sequence shown here is derived from an EMBL/GenBank/DDBJ whole genome shotgun (WGS) entry which is preliminary data.</text>
</comment>
<evidence type="ECO:0000256" key="1">
    <source>
        <dbReference type="SAM" id="MobiDB-lite"/>
    </source>
</evidence>
<evidence type="ECO:0000313" key="2">
    <source>
        <dbReference type="EMBL" id="MCK8489764.1"/>
    </source>
</evidence>
<dbReference type="EMBL" id="JALPRK010000029">
    <property type="protein sequence ID" value="MCK8489764.1"/>
    <property type="molecule type" value="Genomic_DNA"/>
</dbReference>
<evidence type="ECO:0000313" key="3">
    <source>
        <dbReference type="Proteomes" id="UP001139534"/>
    </source>
</evidence>
<sequence>MTSGLHKISVYSVNNLIHEQEVILDNGLNHIPVDARINFGDLVASSESKMDPDFSKSSATNSSEITPLSDPDSWNGIGVGAILGEGKGKMLLLTNEGHVSCNKSDWDNGANFPANNSDCALAIAGGVMYSSNPLLFQAYAQGRYCLQESMNTVESPSTANVYCNQKQKASGYYTGYRNKGYNCSSFIFLGGDERLNKYDL</sequence>
<name>A0A9X1Y2U7_9BACL</name>